<protein>
    <submittedName>
        <fullName evidence="2">CAP domain-containing protein</fullName>
    </submittedName>
</protein>
<accession>A0ABV4TND1</accession>
<dbReference type="PROSITE" id="PS51257">
    <property type="entry name" value="PROKAR_LIPOPROTEIN"/>
    <property type="match status" value="1"/>
</dbReference>
<evidence type="ECO:0000313" key="3">
    <source>
        <dbReference type="Proteomes" id="UP001574170"/>
    </source>
</evidence>
<sequence>MSTKYFIFFILVPLFFSCDNNDDAPVIDTNVTDHVLIEINKLRATGCKCGDEDMPPVPELVSNSILAQTAINHAHDMNTRNYFSHISPEGTSPIQRASTLGYTGNSVGEVIARNFDTSVDVVIGWKNSTDHCKAMMSDTYIKMGAGKSGNIWVANLGK</sequence>
<gene>
    <name evidence="2" type="ORF">AAGV33_14605</name>
</gene>
<keyword evidence="3" id="KW-1185">Reference proteome</keyword>
<reference evidence="2 3" key="1">
    <citation type="submission" date="2024-04" db="EMBL/GenBank/DDBJ databases">
        <title>New Clade of Flavobacterium.</title>
        <authorList>
            <person name="Matos L."/>
            <person name="Proenca D.N."/>
            <person name="Fransisco R.M."/>
            <person name="Chung A.P."/>
            <person name="Maccario L."/>
            <person name="Sorensen S.J."/>
            <person name="Morais P.V."/>
        </authorList>
    </citation>
    <scope>NUCLEOTIDE SEQUENCE [LARGE SCALE GENOMIC DNA]</scope>
    <source>
        <strain evidence="2 3">FBOR7N2.3</strain>
    </source>
</reference>
<organism evidence="2 3">
    <name type="scientific">Flavobacterium magnesitis</name>
    <dbReference type="NCBI Taxonomy" id="3138077"/>
    <lineage>
        <taxon>Bacteria</taxon>
        <taxon>Pseudomonadati</taxon>
        <taxon>Bacteroidota</taxon>
        <taxon>Flavobacteriia</taxon>
        <taxon>Flavobacteriales</taxon>
        <taxon>Flavobacteriaceae</taxon>
        <taxon>Flavobacterium</taxon>
    </lineage>
</organism>
<dbReference type="CDD" id="cd05379">
    <property type="entry name" value="CAP_bacterial"/>
    <property type="match status" value="1"/>
</dbReference>
<dbReference type="Pfam" id="PF00188">
    <property type="entry name" value="CAP"/>
    <property type="match status" value="1"/>
</dbReference>
<evidence type="ECO:0000313" key="2">
    <source>
        <dbReference type="EMBL" id="MFA9195640.1"/>
    </source>
</evidence>
<feature type="domain" description="SCP" evidence="1">
    <location>
        <begin position="38"/>
        <end position="148"/>
    </location>
</feature>
<dbReference type="Proteomes" id="UP001574170">
    <property type="component" value="Unassembled WGS sequence"/>
</dbReference>
<evidence type="ECO:0000259" key="1">
    <source>
        <dbReference type="Pfam" id="PF00188"/>
    </source>
</evidence>
<dbReference type="SUPFAM" id="SSF55797">
    <property type="entry name" value="PR-1-like"/>
    <property type="match status" value="1"/>
</dbReference>
<dbReference type="PANTHER" id="PTHR31157">
    <property type="entry name" value="SCP DOMAIN-CONTAINING PROTEIN"/>
    <property type="match status" value="1"/>
</dbReference>
<dbReference type="Gene3D" id="3.40.33.10">
    <property type="entry name" value="CAP"/>
    <property type="match status" value="1"/>
</dbReference>
<dbReference type="InterPro" id="IPR035940">
    <property type="entry name" value="CAP_sf"/>
</dbReference>
<dbReference type="EMBL" id="JBCFQK010000027">
    <property type="protein sequence ID" value="MFA9195640.1"/>
    <property type="molecule type" value="Genomic_DNA"/>
</dbReference>
<name>A0ABV4TND1_9FLAO</name>
<proteinExistence type="predicted"/>
<dbReference type="RefSeq" id="WP_373392955.1">
    <property type="nucleotide sequence ID" value="NZ_JBCFQJ010000015.1"/>
</dbReference>
<comment type="caution">
    <text evidence="2">The sequence shown here is derived from an EMBL/GenBank/DDBJ whole genome shotgun (WGS) entry which is preliminary data.</text>
</comment>
<dbReference type="PANTHER" id="PTHR31157:SF1">
    <property type="entry name" value="SCP DOMAIN-CONTAINING PROTEIN"/>
    <property type="match status" value="1"/>
</dbReference>
<dbReference type="InterPro" id="IPR014044">
    <property type="entry name" value="CAP_dom"/>
</dbReference>